<gene>
    <name evidence="13" type="ORF">PL921480182</name>
</gene>
<dbReference type="PRINTS" id="PR00344">
    <property type="entry name" value="BCTRLSENSOR"/>
</dbReference>
<dbReference type="AlphaFoldDB" id="A0A1J1LTZ6"/>
<accession>A0A1J1LTZ6</accession>
<sequence>MKRLAFTIPLRVAIPSLLLFLGSGLGLYGFMTEVKETYEYQETEIYQQADFYSEKTVQLLEFILRRSTSSSSSLDGAKIVVGETGEQPNLELSAFLNENNIIIFSTHYDLQKQAIKDTDLAYLYPKIQEVQQTQMQQKIWSADRQSLKVITPVTLPPKPNELRSRFGTFLSIYDLNQLKKEAFQDALNRSLKMNAVVLGICFLVWLFFELSLTKRVSRLVLVSQNLAQGNLSDRSRLPGSDELAKISHAFDKMAEKIEQDTYDLQQSKLELQEKATALETALTQLKQTQTQLLQSEKMSSLGQLVAGIAHEINNPVSFIFGNITYAEEYTDSLLDLIALYQQYYPQPYPEIQAKLEDLELDFLETDLKKIFQSMRVGSQRIADIVQSLRSFSRLDESDLKTVDLHENIDNTLMILKHRLKAQSSRPEIKVVKNYGNIPLINCYAGQLNQVFMNILINAIDALGSVQDNEFCKVRTSTSPQILIQTETLIDSEHKTWVQIEISDNGLGMSETVRNRIFEPFFTTKPVGQGTGMGLAISYQIVVEKHQGQLLCTSQLGEGSTFVITLPLSTMSNTEAVTHL</sequence>
<reference evidence="14" key="1">
    <citation type="submission" date="2015-10" db="EMBL/GenBank/DDBJ databases">
        <authorList>
            <person name="Regsiter A."/>
            <person name="william w."/>
        </authorList>
    </citation>
    <scope>NUCLEOTIDE SEQUENCE [LARGE SCALE GENOMIC DNA]</scope>
</reference>
<evidence type="ECO:0000256" key="9">
    <source>
        <dbReference type="ARBA" id="ARBA00023012"/>
    </source>
</evidence>
<dbReference type="CDD" id="cd06225">
    <property type="entry name" value="HAMP"/>
    <property type="match status" value="1"/>
</dbReference>
<evidence type="ECO:0000256" key="1">
    <source>
        <dbReference type="ARBA" id="ARBA00000085"/>
    </source>
</evidence>
<evidence type="ECO:0000259" key="12">
    <source>
        <dbReference type="PROSITE" id="PS50885"/>
    </source>
</evidence>
<dbReference type="RefSeq" id="WP_072717191.1">
    <property type="nucleotide sequence ID" value="NZ_LN889764.1"/>
</dbReference>
<dbReference type="InterPro" id="IPR003594">
    <property type="entry name" value="HATPase_dom"/>
</dbReference>
<evidence type="ECO:0000259" key="11">
    <source>
        <dbReference type="PROSITE" id="PS50109"/>
    </source>
</evidence>
<keyword evidence="10" id="KW-0812">Transmembrane</keyword>
<keyword evidence="10" id="KW-0472">Membrane</keyword>
<dbReference type="InterPro" id="IPR036890">
    <property type="entry name" value="HATPase_C_sf"/>
</dbReference>
<evidence type="ECO:0000256" key="7">
    <source>
        <dbReference type="ARBA" id="ARBA00022777"/>
    </source>
</evidence>
<comment type="subcellular location">
    <subcellularLocation>
        <location evidence="2">Membrane</location>
    </subcellularLocation>
</comment>
<feature type="domain" description="HAMP" evidence="12">
    <location>
        <begin position="210"/>
        <end position="262"/>
    </location>
</feature>
<dbReference type="InterPro" id="IPR036097">
    <property type="entry name" value="HisK_dim/P_sf"/>
</dbReference>
<feature type="domain" description="Histidine kinase" evidence="11">
    <location>
        <begin position="307"/>
        <end position="569"/>
    </location>
</feature>
<dbReference type="PANTHER" id="PTHR43065">
    <property type="entry name" value="SENSOR HISTIDINE KINASE"/>
    <property type="match status" value="1"/>
</dbReference>
<dbReference type="SUPFAM" id="SSF47384">
    <property type="entry name" value="Homodimeric domain of signal transducing histidine kinase"/>
    <property type="match status" value="1"/>
</dbReference>
<dbReference type="EC" id="2.7.13.3" evidence="3"/>
<organism evidence="13 14">
    <name type="scientific">Planktothrix tepida PCC 9214</name>
    <dbReference type="NCBI Taxonomy" id="671072"/>
    <lineage>
        <taxon>Bacteria</taxon>
        <taxon>Bacillati</taxon>
        <taxon>Cyanobacteriota</taxon>
        <taxon>Cyanophyceae</taxon>
        <taxon>Oscillatoriophycideae</taxon>
        <taxon>Oscillatoriales</taxon>
        <taxon>Microcoleaceae</taxon>
        <taxon>Planktothrix</taxon>
    </lineage>
</organism>
<comment type="catalytic activity">
    <reaction evidence="1">
        <text>ATP + protein L-histidine = ADP + protein N-phospho-L-histidine.</text>
        <dbReference type="EC" id="2.7.13.3"/>
    </reaction>
</comment>
<keyword evidence="10" id="KW-1133">Transmembrane helix</keyword>
<evidence type="ECO:0000256" key="10">
    <source>
        <dbReference type="SAM" id="Phobius"/>
    </source>
</evidence>
<dbReference type="Gene3D" id="6.10.340.10">
    <property type="match status" value="1"/>
</dbReference>
<dbReference type="CDD" id="cd00082">
    <property type="entry name" value="HisKA"/>
    <property type="match status" value="1"/>
</dbReference>
<keyword evidence="5 13" id="KW-0808">Transferase</keyword>
<dbReference type="SUPFAM" id="SSF55874">
    <property type="entry name" value="ATPase domain of HSP90 chaperone/DNA topoisomerase II/histidine kinase"/>
    <property type="match status" value="1"/>
</dbReference>
<protein>
    <recommendedName>
        <fullName evidence="3">histidine kinase</fullName>
        <ecNumber evidence="3">2.7.13.3</ecNumber>
    </recommendedName>
</protein>
<keyword evidence="14" id="KW-1185">Reference proteome</keyword>
<feature type="transmembrane region" description="Helical" evidence="10">
    <location>
        <begin position="12"/>
        <end position="31"/>
    </location>
</feature>
<dbReference type="SMART" id="SM00387">
    <property type="entry name" value="HATPase_c"/>
    <property type="match status" value="1"/>
</dbReference>
<dbReference type="InterPro" id="IPR004358">
    <property type="entry name" value="Sig_transdc_His_kin-like_C"/>
</dbReference>
<dbReference type="GO" id="GO:0016020">
    <property type="term" value="C:membrane"/>
    <property type="evidence" value="ECO:0007669"/>
    <property type="project" value="UniProtKB-SubCell"/>
</dbReference>
<evidence type="ECO:0000313" key="14">
    <source>
        <dbReference type="Proteomes" id="UP000184315"/>
    </source>
</evidence>
<dbReference type="Pfam" id="PF00672">
    <property type="entry name" value="HAMP"/>
    <property type="match status" value="1"/>
</dbReference>
<dbReference type="EMBL" id="CZDF01000188">
    <property type="protein sequence ID" value="CUR36072.1"/>
    <property type="molecule type" value="Genomic_DNA"/>
</dbReference>
<evidence type="ECO:0000256" key="6">
    <source>
        <dbReference type="ARBA" id="ARBA00022741"/>
    </source>
</evidence>
<keyword evidence="7 13" id="KW-0418">Kinase</keyword>
<dbReference type="GO" id="GO:0000155">
    <property type="term" value="F:phosphorelay sensor kinase activity"/>
    <property type="evidence" value="ECO:0007669"/>
    <property type="project" value="InterPro"/>
</dbReference>
<dbReference type="SUPFAM" id="SSF158472">
    <property type="entry name" value="HAMP domain-like"/>
    <property type="match status" value="1"/>
</dbReference>
<dbReference type="SMART" id="SM00388">
    <property type="entry name" value="HisKA"/>
    <property type="match status" value="1"/>
</dbReference>
<dbReference type="Gene3D" id="3.30.565.10">
    <property type="entry name" value="Histidine kinase-like ATPase, C-terminal domain"/>
    <property type="match status" value="1"/>
</dbReference>
<keyword evidence="6" id="KW-0547">Nucleotide-binding</keyword>
<dbReference type="InterPro" id="IPR005467">
    <property type="entry name" value="His_kinase_dom"/>
</dbReference>
<dbReference type="Gene3D" id="1.10.287.130">
    <property type="match status" value="1"/>
</dbReference>
<dbReference type="PROSITE" id="PS50885">
    <property type="entry name" value="HAMP"/>
    <property type="match status" value="1"/>
</dbReference>
<evidence type="ECO:0000256" key="5">
    <source>
        <dbReference type="ARBA" id="ARBA00022679"/>
    </source>
</evidence>
<dbReference type="InterPro" id="IPR003661">
    <property type="entry name" value="HisK_dim/P_dom"/>
</dbReference>
<dbReference type="GO" id="GO:0005524">
    <property type="term" value="F:ATP binding"/>
    <property type="evidence" value="ECO:0007669"/>
    <property type="project" value="UniProtKB-KW"/>
</dbReference>
<dbReference type="Pfam" id="PF02518">
    <property type="entry name" value="HATPase_c"/>
    <property type="match status" value="1"/>
</dbReference>
<evidence type="ECO:0000256" key="3">
    <source>
        <dbReference type="ARBA" id="ARBA00012438"/>
    </source>
</evidence>
<dbReference type="PROSITE" id="PS50109">
    <property type="entry name" value="HIS_KIN"/>
    <property type="match status" value="1"/>
</dbReference>
<keyword evidence="4" id="KW-0597">Phosphoprotein</keyword>
<dbReference type="InterPro" id="IPR003660">
    <property type="entry name" value="HAMP_dom"/>
</dbReference>
<dbReference type="SMART" id="SM00304">
    <property type="entry name" value="HAMP"/>
    <property type="match status" value="1"/>
</dbReference>
<keyword evidence="9" id="KW-0902">Two-component regulatory system</keyword>
<evidence type="ECO:0000256" key="8">
    <source>
        <dbReference type="ARBA" id="ARBA00022840"/>
    </source>
</evidence>
<dbReference type="Proteomes" id="UP000184315">
    <property type="component" value="Unassembled WGS sequence"/>
</dbReference>
<name>A0A1J1LTZ6_9CYAN</name>
<evidence type="ECO:0000256" key="2">
    <source>
        <dbReference type="ARBA" id="ARBA00004370"/>
    </source>
</evidence>
<evidence type="ECO:0000256" key="4">
    <source>
        <dbReference type="ARBA" id="ARBA00022553"/>
    </source>
</evidence>
<dbReference type="STRING" id="671072.PL921480182"/>
<evidence type="ECO:0000313" key="13">
    <source>
        <dbReference type="EMBL" id="CUR36072.1"/>
    </source>
</evidence>
<dbReference type="PANTHER" id="PTHR43065:SF10">
    <property type="entry name" value="PEROXIDE STRESS-ACTIVATED HISTIDINE KINASE MAK3"/>
    <property type="match status" value="1"/>
</dbReference>
<proteinExistence type="predicted"/>
<keyword evidence="8" id="KW-0067">ATP-binding</keyword>